<comment type="cofactor">
    <cofactor evidence="1">
        <name>Fe cation</name>
        <dbReference type="ChEBI" id="CHEBI:24875"/>
    </cofactor>
</comment>
<dbReference type="eggNOG" id="ENOG502RXRT">
    <property type="taxonomic scope" value="Eukaryota"/>
</dbReference>
<accession>I0YWH7</accession>
<protein>
    <recommendedName>
        <fullName evidence="5">Phytanoyl-CoA dioxygenase</fullName>
    </recommendedName>
</protein>
<feature type="region of interest" description="Disordered" evidence="2">
    <location>
        <begin position="46"/>
        <end position="67"/>
    </location>
</feature>
<evidence type="ECO:0008006" key="5">
    <source>
        <dbReference type="Google" id="ProtNLM"/>
    </source>
</evidence>
<dbReference type="EMBL" id="AGSI01000009">
    <property type="protein sequence ID" value="EIE22746.1"/>
    <property type="molecule type" value="Genomic_DNA"/>
</dbReference>
<organism evidence="3 4">
    <name type="scientific">Coccomyxa subellipsoidea (strain C-169)</name>
    <name type="common">Green microalga</name>
    <dbReference type="NCBI Taxonomy" id="574566"/>
    <lineage>
        <taxon>Eukaryota</taxon>
        <taxon>Viridiplantae</taxon>
        <taxon>Chlorophyta</taxon>
        <taxon>core chlorophytes</taxon>
        <taxon>Trebouxiophyceae</taxon>
        <taxon>Trebouxiophyceae incertae sedis</taxon>
        <taxon>Coccomyxaceae</taxon>
        <taxon>Coccomyxa</taxon>
        <taxon>Coccomyxa subellipsoidea</taxon>
    </lineage>
</organism>
<sequence length="395" mass="44382">MSTKFHDCKPDIVLFKRRGAHKLPLVLRKCVCRAFKQESAFHDQNRNRIDQILGKRRGSKPPRQKAPRDLDVQLLLSDHVEAGSATAVASTVSGNQNPFDAAASPRVLSDSQLLNFERLGHICTRSLLDGAQVTALHGAVQREADNRQLVALSHRIRVLLPADKHVPVHSKEQALRHLKRHSQELGFMQHFNLHREVQLIRSLVTSRRLASVAAQLLGERRVRVYQDCVFVKEPGFTPTNWHSDLPISPLDTNSFVTAWIPLRPLKKEGDSGLEFAEGSHRDIAVHAQKDGSSRDLSDRGYKIRSVGRMELGDVSWHHGWLLHYAPPQPLNSPPRMALAVSYFGDGARIRRAEWSGGDCMLEDKESYADWVGPRPGQLQRGAVARHVLLPVIDVR</sequence>
<keyword evidence="4" id="KW-1185">Reference proteome</keyword>
<dbReference type="GeneID" id="17040733"/>
<comment type="caution">
    <text evidence="3">The sequence shown here is derived from an EMBL/GenBank/DDBJ whole genome shotgun (WGS) entry which is preliminary data.</text>
</comment>
<proteinExistence type="predicted"/>
<evidence type="ECO:0000256" key="2">
    <source>
        <dbReference type="SAM" id="MobiDB-lite"/>
    </source>
</evidence>
<dbReference type="RefSeq" id="XP_005647290.1">
    <property type="nucleotide sequence ID" value="XM_005647233.1"/>
</dbReference>
<feature type="compositionally biased region" description="Basic residues" evidence="2">
    <location>
        <begin position="54"/>
        <end position="65"/>
    </location>
</feature>
<dbReference type="OrthoDB" id="445007at2759"/>
<dbReference type="PANTHER" id="PTHR20883">
    <property type="entry name" value="PHYTANOYL-COA DIOXYGENASE DOMAIN CONTAINING 1"/>
    <property type="match status" value="1"/>
</dbReference>
<dbReference type="AlphaFoldDB" id="I0YWH7"/>
<reference evidence="3 4" key="1">
    <citation type="journal article" date="2012" name="Genome Biol.">
        <title>The genome of the polar eukaryotic microalga coccomyxa subellipsoidea reveals traits of cold adaptation.</title>
        <authorList>
            <person name="Blanc G."/>
            <person name="Agarkova I."/>
            <person name="Grimwood J."/>
            <person name="Kuo A."/>
            <person name="Brueggeman A."/>
            <person name="Dunigan D."/>
            <person name="Gurnon J."/>
            <person name="Ladunga I."/>
            <person name="Lindquist E."/>
            <person name="Lucas S."/>
            <person name="Pangilinan J."/>
            <person name="Proschold T."/>
            <person name="Salamov A."/>
            <person name="Schmutz J."/>
            <person name="Weeks D."/>
            <person name="Yamada T."/>
            <person name="Claverie J.M."/>
            <person name="Grigoriev I."/>
            <person name="Van Etten J."/>
            <person name="Lomsadze A."/>
            <person name="Borodovsky M."/>
        </authorList>
    </citation>
    <scope>NUCLEOTIDE SEQUENCE [LARGE SCALE GENOMIC DNA]</scope>
    <source>
        <strain evidence="3 4">C-169</strain>
    </source>
</reference>
<evidence type="ECO:0000313" key="3">
    <source>
        <dbReference type="EMBL" id="EIE22746.1"/>
    </source>
</evidence>
<dbReference type="Proteomes" id="UP000007264">
    <property type="component" value="Unassembled WGS sequence"/>
</dbReference>
<dbReference type="InterPro" id="IPR008775">
    <property type="entry name" value="Phytyl_CoA_dOase-like"/>
</dbReference>
<name>I0YWH7_COCSC</name>
<dbReference type="PANTHER" id="PTHR20883:SF49">
    <property type="entry name" value="PHYTANOYL-COA DIOXYGENASE"/>
    <property type="match status" value="1"/>
</dbReference>
<dbReference type="Pfam" id="PF05721">
    <property type="entry name" value="PhyH"/>
    <property type="match status" value="1"/>
</dbReference>
<evidence type="ECO:0000313" key="4">
    <source>
        <dbReference type="Proteomes" id="UP000007264"/>
    </source>
</evidence>
<dbReference type="Gene3D" id="2.60.120.620">
    <property type="entry name" value="q2cbj1_9rhob like domain"/>
    <property type="match status" value="1"/>
</dbReference>
<dbReference type="KEGG" id="csl:COCSUDRAFT_29358"/>
<dbReference type="SUPFAM" id="SSF51197">
    <property type="entry name" value="Clavaminate synthase-like"/>
    <property type="match status" value="1"/>
</dbReference>
<gene>
    <name evidence="3" type="ORF">COCSUDRAFT_29358</name>
</gene>
<evidence type="ECO:0000256" key="1">
    <source>
        <dbReference type="ARBA" id="ARBA00001962"/>
    </source>
</evidence>